<dbReference type="Pfam" id="PF00132">
    <property type="entry name" value="Hexapep"/>
    <property type="match status" value="1"/>
</dbReference>
<dbReference type="InterPro" id="IPR011004">
    <property type="entry name" value="Trimer_LpxA-like_sf"/>
</dbReference>
<dbReference type="AlphaFoldDB" id="D8M6Q6"/>
<dbReference type="InterPro" id="IPR001451">
    <property type="entry name" value="Hexapep"/>
</dbReference>
<gene>
    <name evidence="1" type="ORF">GSBLH_T00003348001</name>
</gene>
<dbReference type="RefSeq" id="XP_012897522.1">
    <property type="nucleotide sequence ID" value="XM_013042068.1"/>
</dbReference>
<protein>
    <recommendedName>
        <fullName evidence="3">Gamma carbonic anhydrase</fullName>
    </recommendedName>
</protein>
<dbReference type="PANTHER" id="PTHR13061">
    <property type="entry name" value="DYNACTIN SUBUNIT P25"/>
    <property type="match status" value="1"/>
</dbReference>
<dbReference type="Gene3D" id="2.160.10.10">
    <property type="entry name" value="Hexapeptide repeat proteins"/>
    <property type="match status" value="1"/>
</dbReference>
<dbReference type="PANTHER" id="PTHR13061:SF29">
    <property type="entry name" value="GAMMA CARBONIC ANHYDRASE-LIKE 1, MITOCHONDRIAL-RELATED"/>
    <property type="match status" value="1"/>
</dbReference>
<sequence>MFRNALRATCRVLRQSEEVIERCAAKADNANKFTEMYSLHRTVLPMKSKSPVIDPTAFVATNASVIGDVEISTGSAVWYGSVVRGDSNYVRIGTESHIQDRTVVSGVSASSTGLPGSVSIGNNVVVGYGSVLSGCRIDDNCRIGAGCRILEGAHLEANSCLAPGSVVEQGKHIPSGEYWAGNPAKYVRKVGEHEKEENLQYSRDCTELSEKHAAEFLPYGTLYRQDN</sequence>
<proteinExistence type="predicted"/>
<accession>D8M6Q6</accession>
<dbReference type="OrthoDB" id="25818at2759"/>
<dbReference type="OMA" id="SVQERCV"/>
<keyword evidence="2" id="KW-1185">Reference proteome</keyword>
<evidence type="ECO:0000313" key="2">
    <source>
        <dbReference type="Proteomes" id="UP000008312"/>
    </source>
</evidence>
<name>D8M6Q6_BLAHO</name>
<dbReference type="Proteomes" id="UP000008312">
    <property type="component" value="Unassembled WGS sequence"/>
</dbReference>
<dbReference type="InterPro" id="IPR047324">
    <property type="entry name" value="LbH_gamma_CA-like"/>
</dbReference>
<dbReference type="InterPro" id="IPR050484">
    <property type="entry name" value="Transf_Hexapept/Carb_Anhydrase"/>
</dbReference>
<reference evidence="1" key="1">
    <citation type="submission" date="2010-02" db="EMBL/GenBank/DDBJ databases">
        <title>Sequencing and annotation of the Blastocystis hominis genome.</title>
        <authorList>
            <person name="Wincker P."/>
        </authorList>
    </citation>
    <scope>NUCLEOTIDE SEQUENCE</scope>
    <source>
        <strain evidence="1">Singapore isolate B</strain>
    </source>
</reference>
<dbReference type="CDD" id="cd04645">
    <property type="entry name" value="LbH_gamma_CA_like"/>
    <property type="match status" value="1"/>
</dbReference>
<dbReference type="InParanoid" id="D8M6Q6"/>
<dbReference type="EMBL" id="FN668661">
    <property type="protein sequence ID" value="CBK23474.2"/>
    <property type="molecule type" value="Genomic_DNA"/>
</dbReference>
<evidence type="ECO:0000313" key="1">
    <source>
        <dbReference type="EMBL" id="CBK23474.2"/>
    </source>
</evidence>
<organism evidence="1">
    <name type="scientific">Blastocystis hominis</name>
    <dbReference type="NCBI Taxonomy" id="12968"/>
    <lineage>
        <taxon>Eukaryota</taxon>
        <taxon>Sar</taxon>
        <taxon>Stramenopiles</taxon>
        <taxon>Bigyra</taxon>
        <taxon>Opalozoa</taxon>
        <taxon>Opalinata</taxon>
        <taxon>Blastocystidae</taxon>
        <taxon>Blastocystis</taxon>
    </lineage>
</organism>
<dbReference type="GeneID" id="24920452"/>
<dbReference type="SUPFAM" id="SSF51161">
    <property type="entry name" value="Trimeric LpxA-like enzymes"/>
    <property type="match status" value="1"/>
</dbReference>
<evidence type="ECO:0008006" key="3">
    <source>
        <dbReference type="Google" id="ProtNLM"/>
    </source>
</evidence>